<evidence type="ECO:0000313" key="6">
    <source>
        <dbReference type="EMBL" id="QPZ39336.1"/>
    </source>
</evidence>
<keyword evidence="3" id="KW-0804">Transcription</keyword>
<organism evidence="6 7">
    <name type="scientific">Paramicrobacterium chengjingii</name>
    <dbReference type="NCBI Taxonomy" id="2769067"/>
    <lineage>
        <taxon>Bacteria</taxon>
        <taxon>Bacillati</taxon>
        <taxon>Actinomycetota</taxon>
        <taxon>Actinomycetes</taxon>
        <taxon>Micrococcales</taxon>
        <taxon>Microbacteriaceae</taxon>
        <taxon>Paramicrobacterium</taxon>
    </lineage>
</organism>
<evidence type="ECO:0000259" key="5">
    <source>
        <dbReference type="PROSITE" id="PS50977"/>
    </source>
</evidence>
<dbReference type="InterPro" id="IPR036271">
    <property type="entry name" value="Tet_transcr_reg_TetR-rel_C_sf"/>
</dbReference>
<dbReference type="EMBL" id="CP061169">
    <property type="protein sequence ID" value="QPZ39336.1"/>
    <property type="molecule type" value="Genomic_DNA"/>
</dbReference>
<keyword evidence="7" id="KW-1185">Reference proteome</keyword>
<sequence>MPAKQGDARRKILDTGRRIMSRKGFSATGTSEILTAAGVPKGSFYHYFGSKDAFGEAMMQAYFADYIAEMEHIFAEPKRTAADRLMAYWRDWHETQSLDDCQGKCLAVKLGAEVADLSESMRLALKDGTSEIIDRIENTIAEGLKDGSISIAGDSRDTAELLYDMWLGASVMAKIRRDIGPLDTTMKATRHLLHISTRRDETPATNR</sequence>
<protein>
    <submittedName>
        <fullName evidence="6">TetR/AcrR family transcriptional regulator</fullName>
    </submittedName>
</protein>
<feature type="domain" description="HTH tetR-type" evidence="5">
    <location>
        <begin position="6"/>
        <end position="66"/>
    </location>
</feature>
<dbReference type="PRINTS" id="PR00455">
    <property type="entry name" value="HTHTETR"/>
</dbReference>
<evidence type="ECO:0000256" key="2">
    <source>
        <dbReference type="ARBA" id="ARBA00023125"/>
    </source>
</evidence>
<feature type="DNA-binding region" description="H-T-H motif" evidence="4">
    <location>
        <begin position="29"/>
        <end position="48"/>
    </location>
</feature>
<dbReference type="InterPro" id="IPR001647">
    <property type="entry name" value="HTH_TetR"/>
</dbReference>
<proteinExistence type="predicted"/>
<dbReference type="SUPFAM" id="SSF46689">
    <property type="entry name" value="Homeodomain-like"/>
    <property type="match status" value="1"/>
</dbReference>
<evidence type="ECO:0000256" key="1">
    <source>
        <dbReference type="ARBA" id="ARBA00023015"/>
    </source>
</evidence>
<accession>A0ABX6YKP2</accession>
<keyword evidence="1" id="KW-0805">Transcription regulation</keyword>
<dbReference type="Pfam" id="PF00440">
    <property type="entry name" value="TetR_N"/>
    <property type="match status" value="1"/>
</dbReference>
<dbReference type="InterPro" id="IPR009057">
    <property type="entry name" value="Homeodomain-like_sf"/>
</dbReference>
<reference evidence="6 7" key="1">
    <citation type="submission" date="2020-12" db="EMBL/GenBank/DDBJ databases">
        <title>Microbacterium sp. HY060.</title>
        <authorList>
            <person name="Zhou J."/>
        </authorList>
    </citation>
    <scope>NUCLEOTIDE SEQUENCE [LARGE SCALE GENOMIC DNA]</scope>
    <source>
        <strain evidence="6 7">HY60</strain>
    </source>
</reference>
<dbReference type="Proteomes" id="UP000662814">
    <property type="component" value="Chromosome"/>
</dbReference>
<dbReference type="PANTHER" id="PTHR47506">
    <property type="entry name" value="TRANSCRIPTIONAL REGULATORY PROTEIN"/>
    <property type="match status" value="1"/>
</dbReference>
<dbReference type="SUPFAM" id="SSF48498">
    <property type="entry name" value="Tetracyclin repressor-like, C-terminal domain"/>
    <property type="match status" value="1"/>
</dbReference>
<keyword evidence="2 4" id="KW-0238">DNA-binding</keyword>
<gene>
    <name evidence="6" type="ORF">HCR76_04550</name>
</gene>
<dbReference type="PANTHER" id="PTHR47506:SF6">
    <property type="entry name" value="HTH-TYPE TRANSCRIPTIONAL REPRESSOR NEMR"/>
    <property type="match status" value="1"/>
</dbReference>
<evidence type="ECO:0000313" key="7">
    <source>
        <dbReference type="Proteomes" id="UP000662814"/>
    </source>
</evidence>
<name>A0ABX6YKP2_9MICO</name>
<dbReference type="InterPro" id="IPR011075">
    <property type="entry name" value="TetR_C"/>
</dbReference>
<dbReference type="PROSITE" id="PS50977">
    <property type="entry name" value="HTH_TETR_2"/>
    <property type="match status" value="1"/>
</dbReference>
<dbReference type="Gene3D" id="1.10.357.10">
    <property type="entry name" value="Tetracycline Repressor, domain 2"/>
    <property type="match status" value="1"/>
</dbReference>
<dbReference type="Pfam" id="PF16925">
    <property type="entry name" value="TetR_C_13"/>
    <property type="match status" value="1"/>
</dbReference>
<evidence type="ECO:0000256" key="3">
    <source>
        <dbReference type="ARBA" id="ARBA00023163"/>
    </source>
</evidence>
<dbReference type="RefSeq" id="WP_166988632.1">
    <property type="nucleotide sequence ID" value="NZ_CP061169.1"/>
</dbReference>
<evidence type="ECO:0000256" key="4">
    <source>
        <dbReference type="PROSITE-ProRule" id="PRU00335"/>
    </source>
</evidence>